<dbReference type="InterPro" id="IPR005122">
    <property type="entry name" value="Uracil-DNA_glycosylase-like"/>
</dbReference>
<evidence type="ECO:0000256" key="6">
    <source>
        <dbReference type="ARBA" id="ARBA00023014"/>
    </source>
</evidence>
<dbReference type="InterPro" id="IPR036895">
    <property type="entry name" value="Uracil-DNA_glycosylase-like_sf"/>
</dbReference>
<name>A0A3M0DUA4_9EURY</name>
<dbReference type="GO" id="GO:0097506">
    <property type="term" value="F:deaminated base DNA N-glycosylase activity"/>
    <property type="evidence" value="ECO:0007669"/>
    <property type="project" value="UniProtKB-ARBA"/>
</dbReference>
<dbReference type="GeneID" id="38471692"/>
<proteinExistence type="predicted"/>
<keyword evidence="3" id="KW-0227">DNA damage</keyword>
<evidence type="ECO:0000313" key="10">
    <source>
        <dbReference type="Proteomes" id="UP000277326"/>
    </source>
</evidence>
<gene>
    <name evidence="9" type="ORF">ATH50_0587</name>
</gene>
<dbReference type="Gene3D" id="3.40.470.10">
    <property type="entry name" value="Uracil-DNA glycosylase-like domain"/>
    <property type="match status" value="1"/>
</dbReference>
<dbReference type="PANTHER" id="PTHR33693:SF1">
    <property type="entry name" value="TYPE-4 URACIL-DNA GLYCOSYLASE"/>
    <property type="match status" value="1"/>
</dbReference>
<reference evidence="9 10" key="1">
    <citation type="journal article" date="2015" name="Stand. Genomic Sci.">
        <title>Genomic Encyclopedia of Bacterial and Archaeal Type Strains, Phase III: the genomes of soil and plant-associated and newly described type strains.</title>
        <authorList>
            <person name="Whitman W.B."/>
            <person name="Woyke T."/>
            <person name="Klenk H.P."/>
            <person name="Zhou Y."/>
            <person name="Lilburn T.G."/>
            <person name="Beck B.J."/>
            <person name="De Vos P."/>
            <person name="Vandamme P."/>
            <person name="Eisen J.A."/>
            <person name="Garrity G."/>
            <person name="Hugenholtz P."/>
            <person name="Kyrpides N.C."/>
        </authorList>
    </citation>
    <scope>NUCLEOTIDE SEQUENCE [LARGE SCALE GENOMIC DNA]</scope>
    <source>
        <strain evidence="9 10">CGMCC 1.10124</strain>
    </source>
</reference>
<evidence type="ECO:0000256" key="7">
    <source>
        <dbReference type="ARBA" id="ARBA00023204"/>
    </source>
</evidence>
<dbReference type="PANTHER" id="PTHR33693">
    <property type="entry name" value="TYPE-5 URACIL-DNA GLYCOSYLASE"/>
    <property type="match status" value="1"/>
</dbReference>
<dbReference type="GO" id="GO:0046872">
    <property type="term" value="F:metal ion binding"/>
    <property type="evidence" value="ECO:0007669"/>
    <property type="project" value="UniProtKB-KW"/>
</dbReference>
<keyword evidence="5" id="KW-0408">Iron</keyword>
<sequence length="213" mass="23210">MDPAQDSPENPFGMDEDCQNCPDLCDARTNVVHGYGDVGADFVFVGGHPSPGADRTGVPFTGDDAGRRLQRMLGELGFSNSPPDADRPELDGAYLTYLTRCRHPERDPTGEEITTCDPYLTADLRMINPEIIVPVGTLALRGVAVEHTTRDPAELDATEQHATTIRGRGFELVPMRALDDQTDADTEAFVEHVAESVLGRDYRQTKGRSGAHD</sequence>
<dbReference type="EMBL" id="REFS01000001">
    <property type="protein sequence ID" value="RMB25492.1"/>
    <property type="molecule type" value="Genomic_DNA"/>
</dbReference>
<dbReference type="RefSeq" id="WP_394338916.1">
    <property type="nucleotide sequence ID" value="NZ_CP034145.1"/>
</dbReference>
<feature type="domain" description="Uracil-DNA glycosylase-like" evidence="8">
    <location>
        <begin position="33"/>
        <end position="194"/>
    </location>
</feature>
<dbReference type="InterPro" id="IPR051536">
    <property type="entry name" value="UDG_Type-4/5"/>
</dbReference>
<dbReference type="GO" id="GO:0051539">
    <property type="term" value="F:4 iron, 4 sulfur cluster binding"/>
    <property type="evidence" value="ECO:0007669"/>
    <property type="project" value="UniProtKB-KW"/>
</dbReference>
<evidence type="ECO:0000256" key="2">
    <source>
        <dbReference type="ARBA" id="ARBA00022723"/>
    </source>
</evidence>
<keyword evidence="2" id="KW-0479">Metal-binding</keyword>
<evidence type="ECO:0000256" key="4">
    <source>
        <dbReference type="ARBA" id="ARBA00022801"/>
    </source>
</evidence>
<keyword evidence="7" id="KW-0234">DNA repair</keyword>
<comment type="caution">
    <text evidence="9">The sequence shown here is derived from an EMBL/GenBank/DDBJ whole genome shotgun (WGS) entry which is preliminary data.</text>
</comment>
<accession>A0A3M0DUA4</accession>
<evidence type="ECO:0000313" key="9">
    <source>
        <dbReference type="EMBL" id="RMB25492.1"/>
    </source>
</evidence>
<evidence type="ECO:0000256" key="1">
    <source>
        <dbReference type="ARBA" id="ARBA00022485"/>
    </source>
</evidence>
<keyword evidence="6" id="KW-0411">Iron-sulfur</keyword>
<evidence type="ECO:0000259" key="8">
    <source>
        <dbReference type="SMART" id="SM00986"/>
    </source>
</evidence>
<dbReference type="GO" id="GO:0006281">
    <property type="term" value="P:DNA repair"/>
    <property type="evidence" value="ECO:0007669"/>
    <property type="project" value="UniProtKB-KW"/>
</dbReference>
<dbReference type="Pfam" id="PF03167">
    <property type="entry name" value="UDG"/>
    <property type="match status" value="1"/>
</dbReference>
<keyword evidence="4" id="KW-0378">Hydrolase</keyword>
<evidence type="ECO:0000256" key="5">
    <source>
        <dbReference type="ARBA" id="ARBA00023004"/>
    </source>
</evidence>
<dbReference type="SMART" id="SM00987">
    <property type="entry name" value="UreE_C"/>
    <property type="match status" value="1"/>
</dbReference>
<dbReference type="AlphaFoldDB" id="A0A3M0DUA4"/>
<keyword evidence="1" id="KW-0004">4Fe-4S</keyword>
<dbReference type="SMART" id="SM00986">
    <property type="entry name" value="UDG"/>
    <property type="match status" value="1"/>
</dbReference>
<dbReference type="SUPFAM" id="SSF52141">
    <property type="entry name" value="Uracil-DNA glycosylase-like"/>
    <property type="match status" value="1"/>
</dbReference>
<dbReference type="CDD" id="cd10030">
    <property type="entry name" value="UDG-F4_TTUDGA_SPO1dp_like"/>
    <property type="match status" value="1"/>
</dbReference>
<dbReference type="Proteomes" id="UP000277326">
    <property type="component" value="Unassembled WGS sequence"/>
</dbReference>
<organism evidence="9 10">
    <name type="scientific">Haloplanus aerogenes</name>
    <dbReference type="NCBI Taxonomy" id="660522"/>
    <lineage>
        <taxon>Archaea</taxon>
        <taxon>Methanobacteriati</taxon>
        <taxon>Methanobacteriota</taxon>
        <taxon>Stenosarchaea group</taxon>
        <taxon>Halobacteria</taxon>
        <taxon>Halobacteriales</taxon>
        <taxon>Haloferacaceae</taxon>
        <taxon>Haloplanus</taxon>
    </lineage>
</organism>
<protein>
    <submittedName>
        <fullName evidence="9">Uracil-DNA glycosylase family 4</fullName>
    </submittedName>
</protein>
<evidence type="ECO:0000256" key="3">
    <source>
        <dbReference type="ARBA" id="ARBA00022763"/>
    </source>
</evidence>